<protein>
    <submittedName>
        <fullName evidence="5">HxlR-like helix-turn-helix domain protein</fullName>
    </submittedName>
</protein>
<evidence type="ECO:0000256" key="1">
    <source>
        <dbReference type="ARBA" id="ARBA00023015"/>
    </source>
</evidence>
<evidence type="ECO:0000259" key="4">
    <source>
        <dbReference type="PROSITE" id="PS51118"/>
    </source>
</evidence>
<dbReference type="PANTHER" id="PTHR33204:SF18">
    <property type="entry name" value="TRANSCRIPTIONAL REGULATORY PROTEIN"/>
    <property type="match status" value="1"/>
</dbReference>
<dbReference type="InterPro" id="IPR036390">
    <property type="entry name" value="WH_DNA-bd_sf"/>
</dbReference>
<dbReference type="Gene3D" id="1.10.10.10">
    <property type="entry name" value="Winged helix-like DNA-binding domain superfamily/Winged helix DNA-binding domain"/>
    <property type="match status" value="1"/>
</dbReference>
<dbReference type="Proteomes" id="UP000242367">
    <property type="component" value="Unassembled WGS sequence"/>
</dbReference>
<evidence type="ECO:0000313" key="6">
    <source>
        <dbReference type="Proteomes" id="UP000242367"/>
    </source>
</evidence>
<keyword evidence="2" id="KW-0238">DNA-binding</keyword>
<keyword evidence="3" id="KW-0804">Transcription</keyword>
<name>A0A2P4UL05_9ACTN</name>
<gene>
    <name evidence="5" type="ORF">BTM25_01060</name>
</gene>
<reference evidence="5 6" key="1">
    <citation type="journal article" date="2017" name="Chemistry">
        <title>Isolation, Biosynthesis and Chemical Modifications of Rubterolones A-F: Rare Tropolone Alkaloids from Actinomadura sp. 5-2.</title>
        <authorList>
            <person name="Guo H."/>
            <person name="Benndorf R."/>
            <person name="Leichnitz D."/>
            <person name="Klassen J.L."/>
            <person name="Vollmers J."/>
            <person name="Gorls H."/>
            <person name="Steinacker M."/>
            <person name="Weigel C."/>
            <person name="Dahse H.M."/>
            <person name="Kaster A.K."/>
            <person name="de Beer Z.W."/>
            <person name="Poulsen M."/>
            <person name="Beemelmanns C."/>
        </authorList>
    </citation>
    <scope>NUCLEOTIDE SEQUENCE [LARGE SCALE GENOMIC DNA]</scope>
    <source>
        <strain evidence="5 6">5-2</strain>
    </source>
</reference>
<dbReference type="SUPFAM" id="SSF46785">
    <property type="entry name" value="Winged helix' DNA-binding domain"/>
    <property type="match status" value="1"/>
</dbReference>
<comment type="caution">
    <text evidence="5">The sequence shown here is derived from an EMBL/GenBank/DDBJ whole genome shotgun (WGS) entry which is preliminary data.</text>
</comment>
<sequence length="186" mass="20454">MLAKCNHLEASMEPRSGCAINAAVEALGDRWSLIVLRDVIFGNRRHFRELLARNDEGIASNILSSRLKALVAGGLLTHEDAGRGRRGTYSLTEAGIRTVPVMAALGTWGLAHRPTSYELGVRAQLLEDGGPELWNDLMDELRELHLGIPRPDTGRPRASELLRAAYERAVAEKEKASEPSPRVRGR</sequence>
<dbReference type="AlphaFoldDB" id="A0A2P4UL05"/>
<dbReference type="PANTHER" id="PTHR33204">
    <property type="entry name" value="TRANSCRIPTIONAL REGULATOR, MARR FAMILY"/>
    <property type="match status" value="1"/>
</dbReference>
<evidence type="ECO:0000256" key="2">
    <source>
        <dbReference type="ARBA" id="ARBA00023125"/>
    </source>
</evidence>
<proteinExistence type="predicted"/>
<evidence type="ECO:0000313" key="5">
    <source>
        <dbReference type="EMBL" id="POM25723.1"/>
    </source>
</evidence>
<feature type="domain" description="HTH hxlR-type" evidence="4">
    <location>
        <begin position="18"/>
        <end position="117"/>
    </location>
</feature>
<dbReference type="PROSITE" id="PS51118">
    <property type="entry name" value="HTH_HXLR"/>
    <property type="match status" value="1"/>
</dbReference>
<keyword evidence="1" id="KW-0805">Transcription regulation</keyword>
<keyword evidence="6" id="KW-1185">Reference proteome</keyword>
<dbReference type="EMBL" id="MTBP01000001">
    <property type="protein sequence ID" value="POM25723.1"/>
    <property type="molecule type" value="Genomic_DNA"/>
</dbReference>
<organism evidence="5 6">
    <name type="scientific">Actinomadura rubteroloni</name>
    <dbReference type="NCBI Taxonomy" id="1926885"/>
    <lineage>
        <taxon>Bacteria</taxon>
        <taxon>Bacillati</taxon>
        <taxon>Actinomycetota</taxon>
        <taxon>Actinomycetes</taxon>
        <taxon>Streptosporangiales</taxon>
        <taxon>Thermomonosporaceae</taxon>
        <taxon>Actinomadura</taxon>
    </lineage>
</organism>
<dbReference type="InterPro" id="IPR002577">
    <property type="entry name" value="HTH_HxlR"/>
</dbReference>
<evidence type="ECO:0000256" key="3">
    <source>
        <dbReference type="ARBA" id="ARBA00023163"/>
    </source>
</evidence>
<accession>A0A2P4UL05</accession>
<dbReference type="InterPro" id="IPR036388">
    <property type="entry name" value="WH-like_DNA-bd_sf"/>
</dbReference>
<dbReference type="GO" id="GO:0003677">
    <property type="term" value="F:DNA binding"/>
    <property type="evidence" value="ECO:0007669"/>
    <property type="project" value="UniProtKB-KW"/>
</dbReference>
<dbReference type="Pfam" id="PF01638">
    <property type="entry name" value="HxlR"/>
    <property type="match status" value="1"/>
</dbReference>